<protein>
    <submittedName>
        <fullName evidence="2">Uncharacterized protein</fullName>
    </submittedName>
</protein>
<evidence type="ECO:0000256" key="1">
    <source>
        <dbReference type="SAM" id="SignalP"/>
    </source>
</evidence>
<dbReference type="InterPro" id="IPR035513">
    <property type="entry name" value="Invertase/methylesterase_inhib"/>
</dbReference>
<dbReference type="PANTHER" id="PTHR31890:SF24">
    <property type="entry name" value="PLANT INVERTASE_PECTIN METHYLESTERASE INHIBITOR PROTEIN"/>
    <property type="match status" value="1"/>
</dbReference>
<dbReference type="STRING" id="3885.V7B934"/>
<dbReference type="SUPFAM" id="SSF101148">
    <property type="entry name" value="Plant invertase/pectin methylesterase inhibitor"/>
    <property type="match status" value="1"/>
</dbReference>
<proteinExistence type="predicted"/>
<organism evidence="2 3">
    <name type="scientific">Phaseolus vulgaris</name>
    <name type="common">Kidney bean</name>
    <name type="synonym">French bean</name>
    <dbReference type="NCBI Taxonomy" id="3885"/>
    <lineage>
        <taxon>Eukaryota</taxon>
        <taxon>Viridiplantae</taxon>
        <taxon>Streptophyta</taxon>
        <taxon>Embryophyta</taxon>
        <taxon>Tracheophyta</taxon>
        <taxon>Spermatophyta</taxon>
        <taxon>Magnoliopsida</taxon>
        <taxon>eudicotyledons</taxon>
        <taxon>Gunneridae</taxon>
        <taxon>Pentapetalae</taxon>
        <taxon>rosids</taxon>
        <taxon>fabids</taxon>
        <taxon>Fabales</taxon>
        <taxon>Fabaceae</taxon>
        <taxon>Papilionoideae</taxon>
        <taxon>50 kb inversion clade</taxon>
        <taxon>NPAAA clade</taxon>
        <taxon>indigoferoid/millettioid clade</taxon>
        <taxon>Phaseoleae</taxon>
        <taxon>Phaseolus</taxon>
    </lineage>
</organism>
<keyword evidence="3" id="KW-1185">Reference proteome</keyword>
<accession>V7B934</accession>
<dbReference type="EMBL" id="CM002295">
    <property type="protein sequence ID" value="ESW14324.1"/>
    <property type="molecule type" value="Genomic_DNA"/>
</dbReference>
<gene>
    <name evidence="2" type="ORF">PHAVU_008G271200g</name>
</gene>
<dbReference type="Proteomes" id="UP000000226">
    <property type="component" value="Chromosome 8"/>
</dbReference>
<reference evidence="3" key="1">
    <citation type="journal article" date="2014" name="Nat. Genet.">
        <title>A reference genome for common bean and genome-wide analysis of dual domestications.</title>
        <authorList>
            <person name="Schmutz J."/>
            <person name="McClean P.E."/>
            <person name="Mamidi S."/>
            <person name="Wu G.A."/>
            <person name="Cannon S.B."/>
            <person name="Grimwood J."/>
            <person name="Jenkins J."/>
            <person name="Shu S."/>
            <person name="Song Q."/>
            <person name="Chavarro C."/>
            <person name="Torres-Torres M."/>
            <person name="Geffroy V."/>
            <person name="Moghaddam S.M."/>
            <person name="Gao D."/>
            <person name="Abernathy B."/>
            <person name="Barry K."/>
            <person name="Blair M."/>
            <person name="Brick M.A."/>
            <person name="Chovatia M."/>
            <person name="Gepts P."/>
            <person name="Goodstein D.M."/>
            <person name="Gonzales M."/>
            <person name="Hellsten U."/>
            <person name="Hyten D.L."/>
            <person name="Jia G."/>
            <person name="Kelly J.D."/>
            <person name="Kudrna D."/>
            <person name="Lee R."/>
            <person name="Richard M.M."/>
            <person name="Miklas P.N."/>
            <person name="Osorno J.M."/>
            <person name="Rodrigues J."/>
            <person name="Thareau V."/>
            <person name="Urrea C.A."/>
            <person name="Wang M."/>
            <person name="Yu Y."/>
            <person name="Zhang M."/>
            <person name="Wing R.A."/>
            <person name="Cregan P.B."/>
            <person name="Rokhsar D.S."/>
            <person name="Jackson S.A."/>
        </authorList>
    </citation>
    <scope>NUCLEOTIDE SEQUENCE [LARGE SCALE GENOMIC DNA]</scope>
    <source>
        <strain evidence="3">cv. G19833</strain>
    </source>
</reference>
<feature type="signal peptide" evidence="1">
    <location>
        <begin position="1"/>
        <end position="21"/>
    </location>
</feature>
<name>V7B934_PHAVU</name>
<dbReference type="AlphaFoldDB" id="V7B934"/>
<dbReference type="PANTHER" id="PTHR31890">
    <property type="entry name" value="PLANT INVERTASE/PECTIN METHYLESTERASE INHIBITOR SUPERFAMILY PROTEIN"/>
    <property type="match status" value="1"/>
</dbReference>
<feature type="chain" id="PRO_5004754620" evidence="1">
    <location>
        <begin position="22"/>
        <end position="189"/>
    </location>
</feature>
<dbReference type="Gramene" id="ESW14324">
    <property type="protein sequence ID" value="ESW14324"/>
    <property type="gene ID" value="PHAVU_008G271200g"/>
</dbReference>
<evidence type="ECO:0000313" key="2">
    <source>
        <dbReference type="EMBL" id="ESW14324.1"/>
    </source>
</evidence>
<dbReference type="Gene3D" id="1.20.140.40">
    <property type="entry name" value="Invertase/pectin methylesterase inhibitor family protein"/>
    <property type="match status" value="1"/>
</dbReference>
<dbReference type="SMR" id="V7B934"/>
<dbReference type="OrthoDB" id="1384285at2759"/>
<keyword evidence="1" id="KW-0732">Signal</keyword>
<sequence>MNSSTLCSMLVTLCLILIVQSPLPTKGRRSHVHHRVLGAGPDLIDKVCNETIEDYTLCQKVLRRDSEIVHAKNFTELSQAILKLGLKKGLEGKIYLKGLAKEEHVPAIEKCATSDYDGVIRAFSYSLGEMKNDLSAANYDARIAGDGADNCDKALVAAHIHNPKIVNLNCVISMLSFMAFSAMEKIGKQ</sequence>
<dbReference type="OMA" id="AMAANHI"/>
<evidence type="ECO:0000313" key="3">
    <source>
        <dbReference type="Proteomes" id="UP000000226"/>
    </source>
</evidence>